<keyword evidence="2" id="KW-0472">Membrane</keyword>
<keyword evidence="2" id="KW-1133">Transmembrane helix</keyword>
<sequence>MNKKTLTSWESIMSPPMSAISLRQMKLILCVYMDINLRSPLCVKKPKKKKKNKTKGITQWIRTGSNITLRDLATLNPKRDKEIDTASASSMDDEPIAAQQSILRDGLCFCFAVNEIKLYMYIYIYVYIYTIRFVLQCNILKKTGMQLNTSAKPSPQAAPVEAADMVLPDITLLMSMQRERSTHEKNVKESRDFPTEETNGEEKKKQKKIQLQPFLLYTYILYNQTTHKRNNFEEKRQHVWEEHKGDADWEDVRGRDNRANTWQLRYAGHKEEQKIVEEALKRARQEKLEHAVKFLVSQGGKFSDLKFIAQFLYVNDTLDKFAVGDFISCRKSSVFTESQHRDLLLVYVGLLNFTGMSFDPAFRHFLTDCGFRLPPEGQQIDRLIVGFAHAFTRDNPHMFVSQDQCLILAYAVLMLNTELHNPKAKTASSNGPMTQAQFANILRNDEGPFC</sequence>
<keyword evidence="5" id="KW-1185">Reference proteome</keyword>
<protein>
    <submittedName>
        <fullName evidence="4">ArfGEF</fullName>
    </submittedName>
</protein>
<dbReference type="PANTHER" id="PTHR10663">
    <property type="entry name" value="GUANYL-NUCLEOTIDE EXCHANGE FACTOR"/>
    <property type="match status" value="1"/>
</dbReference>
<comment type="caution">
    <text evidence="4">The sequence shown here is derived from an EMBL/GenBank/DDBJ whole genome shotgun (WGS) entry which is preliminary data.</text>
</comment>
<dbReference type="Gene3D" id="1.10.220.20">
    <property type="match status" value="1"/>
</dbReference>
<dbReference type="GO" id="GO:0032012">
    <property type="term" value="P:regulation of ARF protein signal transduction"/>
    <property type="evidence" value="ECO:0007669"/>
    <property type="project" value="InterPro"/>
</dbReference>
<dbReference type="InterPro" id="IPR023394">
    <property type="entry name" value="Sec7_C_sf"/>
</dbReference>
<proteinExistence type="predicted"/>
<gene>
    <name evidence="4" type="ORF">RFI_05962</name>
</gene>
<evidence type="ECO:0000256" key="2">
    <source>
        <dbReference type="SAM" id="Phobius"/>
    </source>
</evidence>
<feature type="compositionally biased region" description="Basic and acidic residues" evidence="1">
    <location>
        <begin position="178"/>
        <end position="204"/>
    </location>
</feature>
<dbReference type="PANTHER" id="PTHR10663:SF375">
    <property type="entry name" value="LD29171P"/>
    <property type="match status" value="1"/>
</dbReference>
<feature type="region of interest" description="Disordered" evidence="1">
    <location>
        <begin position="178"/>
        <end position="205"/>
    </location>
</feature>
<dbReference type="Gene3D" id="1.10.1000.11">
    <property type="entry name" value="Arf Nucleotide-binding Site Opener,domain 2"/>
    <property type="match status" value="1"/>
</dbReference>
<accession>X6NZ48</accession>
<evidence type="ECO:0000259" key="3">
    <source>
        <dbReference type="PROSITE" id="PS50190"/>
    </source>
</evidence>
<keyword evidence="2" id="KW-0812">Transmembrane</keyword>
<evidence type="ECO:0000313" key="4">
    <source>
        <dbReference type="EMBL" id="ETO31158.1"/>
    </source>
</evidence>
<name>X6NZ48_RETFI</name>
<dbReference type="SUPFAM" id="SSF48425">
    <property type="entry name" value="Sec7 domain"/>
    <property type="match status" value="1"/>
</dbReference>
<feature type="transmembrane region" description="Helical" evidence="2">
    <location>
        <begin position="118"/>
        <end position="135"/>
    </location>
</feature>
<dbReference type="SMART" id="SM00222">
    <property type="entry name" value="Sec7"/>
    <property type="match status" value="1"/>
</dbReference>
<dbReference type="Pfam" id="PF01369">
    <property type="entry name" value="Sec7"/>
    <property type="match status" value="1"/>
</dbReference>
<evidence type="ECO:0000313" key="5">
    <source>
        <dbReference type="Proteomes" id="UP000023152"/>
    </source>
</evidence>
<dbReference type="InterPro" id="IPR000904">
    <property type="entry name" value="Sec7_dom"/>
</dbReference>
<dbReference type="OrthoDB" id="10258608at2759"/>
<dbReference type="InterPro" id="IPR035999">
    <property type="entry name" value="Sec7_dom_sf"/>
</dbReference>
<feature type="domain" description="SEC7" evidence="3">
    <location>
        <begin position="265"/>
        <end position="443"/>
    </location>
</feature>
<reference evidence="4 5" key="1">
    <citation type="journal article" date="2013" name="Curr. Biol.">
        <title>The Genome of the Foraminiferan Reticulomyxa filosa.</title>
        <authorList>
            <person name="Glockner G."/>
            <person name="Hulsmann N."/>
            <person name="Schleicher M."/>
            <person name="Noegel A.A."/>
            <person name="Eichinger L."/>
            <person name="Gallinger C."/>
            <person name="Pawlowski J."/>
            <person name="Sierra R."/>
            <person name="Euteneuer U."/>
            <person name="Pillet L."/>
            <person name="Moustafa A."/>
            <person name="Platzer M."/>
            <person name="Groth M."/>
            <person name="Szafranski K."/>
            <person name="Schliwa M."/>
        </authorList>
    </citation>
    <scope>NUCLEOTIDE SEQUENCE [LARGE SCALE GENOMIC DNA]</scope>
</reference>
<dbReference type="AlphaFoldDB" id="X6NZ48"/>
<dbReference type="EMBL" id="ASPP01005108">
    <property type="protein sequence ID" value="ETO31158.1"/>
    <property type="molecule type" value="Genomic_DNA"/>
</dbReference>
<dbReference type="Proteomes" id="UP000023152">
    <property type="component" value="Unassembled WGS sequence"/>
</dbReference>
<organism evidence="4 5">
    <name type="scientific">Reticulomyxa filosa</name>
    <dbReference type="NCBI Taxonomy" id="46433"/>
    <lineage>
        <taxon>Eukaryota</taxon>
        <taxon>Sar</taxon>
        <taxon>Rhizaria</taxon>
        <taxon>Retaria</taxon>
        <taxon>Foraminifera</taxon>
        <taxon>Monothalamids</taxon>
        <taxon>Reticulomyxidae</taxon>
        <taxon>Reticulomyxa</taxon>
    </lineage>
</organism>
<evidence type="ECO:0000256" key="1">
    <source>
        <dbReference type="SAM" id="MobiDB-lite"/>
    </source>
</evidence>
<dbReference type="GO" id="GO:0005085">
    <property type="term" value="F:guanyl-nucleotide exchange factor activity"/>
    <property type="evidence" value="ECO:0007669"/>
    <property type="project" value="InterPro"/>
</dbReference>
<dbReference type="PROSITE" id="PS50190">
    <property type="entry name" value="SEC7"/>
    <property type="match status" value="1"/>
</dbReference>